<reference evidence="6 7" key="1">
    <citation type="submission" date="2020-08" db="EMBL/GenBank/DDBJ databases">
        <title>Genomic Encyclopedia of Type Strains, Phase IV (KMG-IV): sequencing the most valuable type-strain genomes for metagenomic binning, comparative biology and taxonomic classification.</title>
        <authorList>
            <person name="Goeker M."/>
        </authorList>
    </citation>
    <scope>NUCLEOTIDE SEQUENCE [LARGE SCALE GENOMIC DNA]</scope>
    <source>
        <strain evidence="6 7">DSM 21319</strain>
    </source>
</reference>
<feature type="domain" description="Metallo-beta-lactamase" evidence="5">
    <location>
        <begin position="55"/>
        <end position="242"/>
    </location>
</feature>
<evidence type="ECO:0000256" key="3">
    <source>
        <dbReference type="ARBA" id="ARBA00022801"/>
    </source>
</evidence>
<evidence type="ECO:0000259" key="5">
    <source>
        <dbReference type="SMART" id="SM00849"/>
    </source>
</evidence>
<evidence type="ECO:0000256" key="2">
    <source>
        <dbReference type="ARBA" id="ARBA00022723"/>
    </source>
</evidence>
<proteinExistence type="inferred from homology"/>
<protein>
    <submittedName>
        <fullName evidence="6">Glyoxylase-like metal-dependent hydrolase (Beta-lactamase superfamily II)</fullName>
    </submittedName>
</protein>
<dbReference type="InterPro" id="IPR001279">
    <property type="entry name" value="Metallo-B-lactamas"/>
</dbReference>
<organism evidence="6 7">
    <name type="scientific">Shinella fusca</name>
    <dbReference type="NCBI Taxonomy" id="544480"/>
    <lineage>
        <taxon>Bacteria</taxon>
        <taxon>Pseudomonadati</taxon>
        <taxon>Pseudomonadota</taxon>
        <taxon>Alphaproteobacteria</taxon>
        <taxon>Hyphomicrobiales</taxon>
        <taxon>Rhizobiaceae</taxon>
        <taxon>Shinella</taxon>
    </lineage>
</organism>
<dbReference type="SMART" id="SM00849">
    <property type="entry name" value="Lactamase_B"/>
    <property type="match status" value="1"/>
</dbReference>
<keyword evidence="3 6" id="KW-0378">Hydrolase</keyword>
<comment type="caution">
    <text evidence="6">The sequence shown here is derived from an EMBL/GenBank/DDBJ whole genome shotgun (WGS) entry which is preliminary data.</text>
</comment>
<evidence type="ECO:0000256" key="4">
    <source>
        <dbReference type="ARBA" id="ARBA00022833"/>
    </source>
</evidence>
<evidence type="ECO:0000313" key="6">
    <source>
        <dbReference type="EMBL" id="MBB5042388.1"/>
    </source>
</evidence>
<dbReference type="Pfam" id="PF00753">
    <property type="entry name" value="Lactamase_B"/>
    <property type="match status" value="1"/>
</dbReference>
<dbReference type="PANTHER" id="PTHR42978">
    <property type="entry name" value="QUORUM-QUENCHING LACTONASE YTNP-RELATED-RELATED"/>
    <property type="match status" value="1"/>
</dbReference>
<gene>
    <name evidence="6" type="ORF">HNQ66_001784</name>
</gene>
<sequence>MISTSHSSDVLECRSGNFRVWSLCDGYLDMPAGLLRDLENSPVPSAAAAARFRLSVNCFALEGPGVDGVLIDCGGGSWAPTLGRLAQSLKATGLSPSAIRVLALTHAHQDHTHGLLTPDGQAALPNLSAILLPAEAVESFRSERRLAPFHHLVRPLQNGERLAKHLKTVALPGHANGHCGYALDTEEDLFLFFGDIVHVPALQFANPTLSWGYDENQATARATRFGVFDEAARNGTWIAGAHLDRPGIGRVISRGEGFHFEPAGG</sequence>
<dbReference type="InterPro" id="IPR051013">
    <property type="entry name" value="MBL_superfamily_lactonases"/>
</dbReference>
<dbReference type="Proteomes" id="UP000535406">
    <property type="component" value="Unassembled WGS sequence"/>
</dbReference>
<dbReference type="AlphaFoldDB" id="A0A7W7YU80"/>
<dbReference type="InterPro" id="IPR036866">
    <property type="entry name" value="RibonucZ/Hydroxyglut_hydro"/>
</dbReference>
<dbReference type="EMBL" id="JACHIK010000004">
    <property type="protein sequence ID" value="MBB5042388.1"/>
    <property type="molecule type" value="Genomic_DNA"/>
</dbReference>
<name>A0A7W7YU80_9HYPH</name>
<comment type="similarity">
    <text evidence="1">Belongs to the metallo-beta-lactamase superfamily.</text>
</comment>
<accession>A0A7W7YU80</accession>
<dbReference type="GO" id="GO:0046872">
    <property type="term" value="F:metal ion binding"/>
    <property type="evidence" value="ECO:0007669"/>
    <property type="project" value="UniProtKB-KW"/>
</dbReference>
<keyword evidence="4" id="KW-0862">Zinc</keyword>
<keyword evidence="7" id="KW-1185">Reference proteome</keyword>
<evidence type="ECO:0000313" key="7">
    <source>
        <dbReference type="Proteomes" id="UP000535406"/>
    </source>
</evidence>
<dbReference type="RefSeq" id="WP_184143186.1">
    <property type="nucleotide sequence ID" value="NZ_JACHIK010000004.1"/>
</dbReference>
<evidence type="ECO:0000256" key="1">
    <source>
        <dbReference type="ARBA" id="ARBA00007749"/>
    </source>
</evidence>
<dbReference type="Gene3D" id="3.60.15.10">
    <property type="entry name" value="Ribonuclease Z/Hydroxyacylglutathione hydrolase-like"/>
    <property type="match status" value="1"/>
</dbReference>
<dbReference type="GO" id="GO:0016787">
    <property type="term" value="F:hydrolase activity"/>
    <property type="evidence" value="ECO:0007669"/>
    <property type="project" value="UniProtKB-KW"/>
</dbReference>
<keyword evidence="2" id="KW-0479">Metal-binding</keyword>
<dbReference type="PANTHER" id="PTHR42978:SF6">
    <property type="entry name" value="QUORUM-QUENCHING LACTONASE YTNP-RELATED"/>
    <property type="match status" value="1"/>
</dbReference>
<dbReference type="SUPFAM" id="SSF56281">
    <property type="entry name" value="Metallo-hydrolase/oxidoreductase"/>
    <property type="match status" value="1"/>
</dbReference>